<sequence>MDLLILFWIFSLVFSTALVFCSVFTIVAFTDLESDLVSPIDLTRRLNPMIKLEIGIHTAFFFYLFLNVDYILLFINAILFAFHVYSILNNQHRLSATEVYRVLPSFKKRYIVKTAFYIISFFLYLYWFVSYLINEYSGHHRTTTKKMDWM</sequence>
<dbReference type="AlphaFoldDB" id="A0A8J4V3I9"/>
<name>A0A8J4V3I9_9MYCE</name>
<keyword evidence="8" id="KW-1185">Reference proteome</keyword>
<keyword evidence="5 6" id="KW-0472">Membrane</keyword>
<gene>
    <name evidence="7" type="ORF">CYY_001825</name>
</gene>
<feature type="transmembrane region" description="Helical" evidence="6">
    <location>
        <begin position="6"/>
        <end position="29"/>
    </location>
</feature>
<dbReference type="Pfam" id="PF03311">
    <property type="entry name" value="Cornichon"/>
    <property type="match status" value="1"/>
</dbReference>
<evidence type="ECO:0000256" key="1">
    <source>
        <dbReference type="ARBA" id="ARBA00004141"/>
    </source>
</evidence>
<evidence type="ECO:0000256" key="2">
    <source>
        <dbReference type="ARBA" id="ARBA00010095"/>
    </source>
</evidence>
<accession>A0A8J4V3I9</accession>
<evidence type="ECO:0008006" key="9">
    <source>
        <dbReference type="Google" id="ProtNLM"/>
    </source>
</evidence>
<dbReference type="PANTHER" id="PTHR12290">
    <property type="entry name" value="CORNICHON-RELATED"/>
    <property type="match status" value="1"/>
</dbReference>
<proteinExistence type="inferred from homology"/>
<evidence type="ECO:0000256" key="6">
    <source>
        <dbReference type="SAM" id="Phobius"/>
    </source>
</evidence>
<reference evidence="7" key="1">
    <citation type="submission" date="2020-01" db="EMBL/GenBank/DDBJ databases">
        <title>Development of genomics and gene disruption for Polysphondylium violaceum indicates a role for the polyketide synthase stlB in stalk morphogenesis.</title>
        <authorList>
            <person name="Narita B."/>
            <person name="Kawabe Y."/>
            <person name="Kin K."/>
            <person name="Saito T."/>
            <person name="Gibbs R."/>
            <person name="Kuspa A."/>
            <person name="Muzny D."/>
            <person name="Queller D."/>
            <person name="Richards S."/>
            <person name="Strassman J."/>
            <person name="Sucgang R."/>
            <person name="Worley K."/>
            <person name="Schaap P."/>
        </authorList>
    </citation>
    <scope>NUCLEOTIDE SEQUENCE</scope>
    <source>
        <strain evidence="7">QSvi11</strain>
    </source>
</reference>
<evidence type="ECO:0000256" key="3">
    <source>
        <dbReference type="ARBA" id="ARBA00022692"/>
    </source>
</evidence>
<comment type="similarity">
    <text evidence="2">Belongs to the cornichon family.</text>
</comment>
<keyword evidence="4 6" id="KW-1133">Transmembrane helix</keyword>
<dbReference type="GO" id="GO:0016192">
    <property type="term" value="P:vesicle-mediated transport"/>
    <property type="evidence" value="ECO:0007669"/>
    <property type="project" value="InterPro"/>
</dbReference>
<comment type="caution">
    <text evidence="7">The sequence shown here is derived from an EMBL/GenBank/DDBJ whole genome shotgun (WGS) entry which is preliminary data.</text>
</comment>
<dbReference type="InterPro" id="IPR003377">
    <property type="entry name" value="Cornichon"/>
</dbReference>
<dbReference type="Proteomes" id="UP000695562">
    <property type="component" value="Unassembled WGS sequence"/>
</dbReference>
<feature type="transmembrane region" description="Helical" evidence="6">
    <location>
        <begin position="71"/>
        <end position="89"/>
    </location>
</feature>
<protein>
    <recommendedName>
        <fullName evidence="9">Cornichon family protein</fullName>
    </recommendedName>
</protein>
<evidence type="ECO:0000256" key="5">
    <source>
        <dbReference type="ARBA" id="ARBA00023136"/>
    </source>
</evidence>
<comment type="subcellular location">
    <subcellularLocation>
        <location evidence="1">Membrane</location>
        <topology evidence="1">Multi-pass membrane protein</topology>
    </subcellularLocation>
</comment>
<keyword evidence="3 6" id="KW-0812">Transmembrane</keyword>
<evidence type="ECO:0000313" key="7">
    <source>
        <dbReference type="EMBL" id="KAF2076858.1"/>
    </source>
</evidence>
<dbReference type="GO" id="GO:0016020">
    <property type="term" value="C:membrane"/>
    <property type="evidence" value="ECO:0007669"/>
    <property type="project" value="UniProtKB-SubCell"/>
</dbReference>
<organism evidence="7 8">
    <name type="scientific">Polysphondylium violaceum</name>
    <dbReference type="NCBI Taxonomy" id="133409"/>
    <lineage>
        <taxon>Eukaryota</taxon>
        <taxon>Amoebozoa</taxon>
        <taxon>Evosea</taxon>
        <taxon>Eumycetozoa</taxon>
        <taxon>Dictyostelia</taxon>
        <taxon>Dictyosteliales</taxon>
        <taxon>Dictyosteliaceae</taxon>
        <taxon>Polysphondylium</taxon>
    </lineage>
</organism>
<dbReference type="OrthoDB" id="434393at2759"/>
<evidence type="ECO:0000313" key="8">
    <source>
        <dbReference type="Proteomes" id="UP000695562"/>
    </source>
</evidence>
<dbReference type="SMART" id="SM01398">
    <property type="entry name" value="Cornichon"/>
    <property type="match status" value="1"/>
</dbReference>
<feature type="transmembrane region" description="Helical" evidence="6">
    <location>
        <begin position="110"/>
        <end position="129"/>
    </location>
</feature>
<dbReference type="EMBL" id="AJWJ01000046">
    <property type="protein sequence ID" value="KAF2076858.1"/>
    <property type="molecule type" value="Genomic_DNA"/>
</dbReference>
<evidence type="ECO:0000256" key="4">
    <source>
        <dbReference type="ARBA" id="ARBA00022989"/>
    </source>
</evidence>